<accession>A0ACB8BB30</accession>
<reference evidence="1" key="1">
    <citation type="journal article" date="2021" name="New Phytol.">
        <title>Evolutionary innovations through gain and loss of genes in the ectomycorrhizal Boletales.</title>
        <authorList>
            <person name="Wu G."/>
            <person name="Miyauchi S."/>
            <person name="Morin E."/>
            <person name="Kuo A."/>
            <person name="Drula E."/>
            <person name="Varga T."/>
            <person name="Kohler A."/>
            <person name="Feng B."/>
            <person name="Cao Y."/>
            <person name="Lipzen A."/>
            <person name="Daum C."/>
            <person name="Hundley H."/>
            <person name="Pangilinan J."/>
            <person name="Johnson J."/>
            <person name="Barry K."/>
            <person name="LaButti K."/>
            <person name="Ng V."/>
            <person name="Ahrendt S."/>
            <person name="Min B."/>
            <person name="Choi I.G."/>
            <person name="Park H."/>
            <person name="Plett J.M."/>
            <person name="Magnuson J."/>
            <person name="Spatafora J.W."/>
            <person name="Nagy L.G."/>
            <person name="Henrissat B."/>
            <person name="Grigoriev I.V."/>
            <person name="Yang Z.L."/>
            <person name="Xu J."/>
            <person name="Martin F.M."/>
        </authorList>
    </citation>
    <scope>NUCLEOTIDE SEQUENCE</scope>
    <source>
        <strain evidence="1">KUC20120723A-06</strain>
    </source>
</reference>
<keyword evidence="2" id="KW-1185">Reference proteome</keyword>
<evidence type="ECO:0000313" key="1">
    <source>
        <dbReference type="EMBL" id="KAH7922674.1"/>
    </source>
</evidence>
<gene>
    <name evidence="1" type="ORF">BV22DRAFT_640099</name>
</gene>
<organism evidence="1 2">
    <name type="scientific">Leucogyrophana mollusca</name>
    <dbReference type="NCBI Taxonomy" id="85980"/>
    <lineage>
        <taxon>Eukaryota</taxon>
        <taxon>Fungi</taxon>
        <taxon>Dikarya</taxon>
        <taxon>Basidiomycota</taxon>
        <taxon>Agaricomycotina</taxon>
        <taxon>Agaricomycetes</taxon>
        <taxon>Agaricomycetidae</taxon>
        <taxon>Boletales</taxon>
        <taxon>Boletales incertae sedis</taxon>
        <taxon>Leucogyrophana</taxon>
    </lineage>
</organism>
<proteinExistence type="predicted"/>
<evidence type="ECO:0000313" key="2">
    <source>
        <dbReference type="Proteomes" id="UP000790709"/>
    </source>
</evidence>
<dbReference type="EMBL" id="MU266476">
    <property type="protein sequence ID" value="KAH7922674.1"/>
    <property type="molecule type" value="Genomic_DNA"/>
</dbReference>
<protein>
    <submittedName>
        <fullName evidence="1">Uncharacterized protein</fullName>
    </submittedName>
</protein>
<comment type="caution">
    <text evidence="1">The sequence shown here is derived from an EMBL/GenBank/DDBJ whole genome shotgun (WGS) entry which is preliminary data.</text>
</comment>
<sequence length="91" mass="10668">MTFFVGVVAVGWQQWPLDRSPHLQFIAQVNWILDSELASRPRPVIFVEHALWCYQVMLRFGTLLCWTAWAPSPVGFRFQSRLGQLRIFCDE</sequence>
<dbReference type="Proteomes" id="UP000790709">
    <property type="component" value="Unassembled WGS sequence"/>
</dbReference>
<name>A0ACB8BB30_9AGAM</name>